<reference evidence="1" key="1">
    <citation type="journal article" date="2020" name="Stud. Mycol.">
        <title>101 Dothideomycetes genomes: a test case for predicting lifestyles and emergence of pathogens.</title>
        <authorList>
            <person name="Haridas S."/>
            <person name="Albert R."/>
            <person name="Binder M."/>
            <person name="Bloem J."/>
            <person name="Labutti K."/>
            <person name="Salamov A."/>
            <person name="Andreopoulos B."/>
            <person name="Baker S."/>
            <person name="Barry K."/>
            <person name="Bills G."/>
            <person name="Bluhm B."/>
            <person name="Cannon C."/>
            <person name="Castanera R."/>
            <person name="Culley D."/>
            <person name="Daum C."/>
            <person name="Ezra D."/>
            <person name="Gonzalez J."/>
            <person name="Henrissat B."/>
            <person name="Kuo A."/>
            <person name="Liang C."/>
            <person name="Lipzen A."/>
            <person name="Lutzoni F."/>
            <person name="Magnuson J."/>
            <person name="Mondo S."/>
            <person name="Nolan M."/>
            <person name="Ohm R."/>
            <person name="Pangilinan J."/>
            <person name="Park H.-J."/>
            <person name="Ramirez L."/>
            <person name="Alfaro M."/>
            <person name="Sun H."/>
            <person name="Tritt A."/>
            <person name="Yoshinaga Y."/>
            <person name="Zwiers L.-H."/>
            <person name="Turgeon B."/>
            <person name="Goodwin S."/>
            <person name="Spatafora J."/>
            <person name="Crous P."/>
            <person name="Grigoriev I."/>
        </authorList>
    </citation>
    <scope>NUCLEOTIDE SEQUENCE</scope>
    <source>
        <strain evidence="1">CBS 115976</strain>
    </source>
</reference>
<dbReference type="Proteomes" id="UP000799302">
    <property type="component" value="Unassembled WGS sequence"/>
</dbReference>
<evidence type="ECO:0008006" key="3">
    <source>
        <dbReference type="Google" id="ProtNLM"/>
    </source>
</evidence>
<accession>A0A6A6TXA4</accession>
<name>A0A6A6TXA4_9PEZI</name>
<dbReference type="PANTHER" id="PTHR38787:SF3">
    <property type="entry name" value="REGULATORY P DOMAIN-CONTAINING PROTEIN"/>
    <property type="match status" value="1"/>
</dbReference>
<evidence type="ECO:0000313" key="1">
    <source>
        <dbReference type="EMBL" id="KAF2663284.1"/>
    </source>
</evidence>
<dbReference type="InterPro" id="IPR027589">
    <property type="entry name" value="Choice_anch_B"/>
</dbReference>
<evidence type="ECO:0000313" key="2">
    <source>
        <dbReference type="Proteomes" id="UP000799302"/>
    </source>
</evidence>
<dbReference type="GO" id="GO:0005576">
    <property type="term" value="C:extracellular region"/>
    <property type="evidence" value="ECO:0007669"/>
    <property type="project" value="TreeGrafter"/>
</dbReference>
<gene>
    <name evidence="1" type="ORF">BT63DRAFT_435100</name>
</gene>
<dbReference type="OrthoDB" id="2099887at2759"/>
<dbReference type="PANTHER" id="PTHR38787">
    <property type="entry name" value="REGULATORY P DOMAIN-CONTAINING PROTEIN"/>
    <property type="match status" value="1"/>
</dbReference>
<dbReference type="EMBL" id="MU004246">
    <property type="protein sequence ID" value="KAF2663284.1"/>
    <property type="molecule type" value="Genomic_DNA"/>
</dbReference>
<protein>
    <recommendedName>
        <fullName evidence="3">Regulatory P domain-containing protein</fullName>
    </recommendedName>
</protein>
<dbReference type="AlphaFoldDB" id="A0A6A6TXA4"/>
<proteinExistence type="predicted"/>
<sequence>MQLIQTVVGALALSQAVVGKELAKDERLGAELYDSGIMMDRILATKQEHWSEQRALGRYESAQYPPVDALVKCVNGKAVALEGKAGYTFNCNNVDLYNFKSHADLGSKTGEGSSSWGWTSPEGREFVAIGQADGAAFIEISKEGKMLYLGRLPAFSAPVIWREIRGYKDYMVIGSESEGHGIQIFDMKKLLAIDPAKPKTFHKKDDLTGHYDKLPIGRTHNVVINEDSDMVYAVGAIPREDKCKGGLIAINMTNPAAPFSPGCAGQDGYVHDAQCVIYHGPDVKYEGREICYGYNEDSLTIYDMTDKANSKIVSKTSYEGVQYCHQGWVLDKKNQHYLIMDDEFDEIRKAGPAKDGHAVSYIWDISDLAHPKNTGYYKSPAQSVDHNQYIFNGRSYQSNYGSGFRILDVTSIPQDPTGKGVKEIGFFDVYPEDDKLPGGGKVAFVGSWSSFANFKSGFVFVNTIERGGFVLNQSSPKAAAVEKSEDEEEE</sequence>
<organism evidence="1 2">
    <name type="scientific">Microthyrium microscopicum</name>
    <dbReference type="NCBI Taxonomy" id="703497"/>
    <lineage>
        <taxon>Eukaryota</taxon>
        <taxon>Fungi</taxon>
        <taxon>Dikarya</taxon>
        <taxon>Ascomycota</taxon>
        <taxon>Pezizomycotina</taxon>
        <taxon>Dothideomycetes</taxon>
        <taxon>Dothideomycetes incertae sedis</taxon>
        <taxon>Microthyriales</taxon>
        <taxon>Microthyriaceae</taxon>
        <taxon>Microthyrium</taxon>
    </lineage>
</organism>
<dbReference type="NCBIfam" id="TIGR04312">
    <property type="entry name" value="choice_anch_B"/>
    <property type="match status" value="1"/>
</dbReference>
<keyword evidence="2" id="KW-1185">Reference proteome</keyword>